<evidence type="ECO:0008006" key="9">
    <source>
        <dbReference type="Google" id="ProtNLM"/>
    </source>
</evidence>
<dbReference type="Pfam" id="PF00450">
    <property type="entry name" value="Peptidase_S10"/>
    <property type="match status" value="1"/>
</dbReference>
<keyword evidence="3" id="KW-0645">Protease</keyword>
<dbReference type="Gene3D" id="1.10.287.410">
    <property type="match status" value="1"/>
</dbReference>
<dbReference type="Gene3D" id="3.40.50.1820">
    <property type="entry name" value="alpha/beta hydrolase"/>
    <property type="match status" value="1"/>
</dbReference>
<feature type="chain" id="PRO_5041962822" description="Serine carboxypeptidase" evidence="6">
    <location>
        <begin position="21"/>
        <end position="477"/>
    </location>
</feature>
<comment type="similarity">
    <text evidence="1">Belongs to the peptidase S10 family.</text>
</comment>
<keyword evidence="5" id="KW-0325">Glycoprotein</keyword>
<dbReference type="GO" id="GO:0000324">
    <property type="term" value="C:fungal-type vacuole"/>
    <property type="evidence" value="ECO:0007669"/>
    <property type="project" value="TreeGrafter"/>
</dbReference>
<dbReference type="InterPro" id="IPR001563">
    <property type="entry name" value="Peptidase_S10"/>
</dbReference>
<keyword evidence="2" id="KW-0121">Carboxypeptidase</keyword>
<evidence type="ECO:0000256" key="2">
    <source>
        <dbReference type="ARBA" id="ARBA00022645"/>
    </source>
</evidence>
<evidence type="ECO:0000256" key="4">
    <source>
        <dbReference type="ARBA" id="ARBA00022801"/>
    </source>
</evidence>
<dbReference type="InterPro" id="IPR029058">
    <property type="entry name" value="AB_hydrolase_fold"/>
</dbReference>
<dbReference type="PANTHER" id="PTHR11802:SF64">
    <property type="entry name" value="CARBOXYPEPTIDASE"/>
    <property type="match status" value="1"/>
</dbReference>
<comment type="caution">
    <text evidence="7">The sequence shown here is derived from an EMBL/GenBank/DDBJ whole genome shotgun (WGS) entry which is preliminary data.</text>
</comment>
<dbReference type="PANTHER" id="PTHR11802">
    <property type="entry name" value="SERINE PROTEASE FAMILY S10 SERINE CARBOXYPEPTIDASE"/>
    <property type="match status" value="1"/>
</dbReference>
<evidence type="ECO:0000256" key="6">
    <source>
        <dbReference type="SAM" id="SignalP"/>
    </source>
</evidence>
<organism evidence="7 8">
    <name type="scientific">Trametes cubensis</name>
    <dbReference type="NCBI Taxonomy" id="1111947"/>
    <lineage>
        <taxon>Eukaryota</taxon>
        <taxon>Fungi</taxon>
        <taxon>Dikarya</taxon>
        <taxon>Basidiomycota</taxon>
        <taxon>Agaricomycotina</taxon>
        <taxon>Agaricomycetes</taxon>
        <taxon>Polyporales</taxon>
        <taxon>Polyporaceae</taxon>
        <taxon>Trametes</taxon>
    </lineage>
</organism>
<evidence type="ECO:0000313" key="7">
    <source>
        <dbReference type="EMBL" id="KAJ8468594.1"/>
    </source>
</evidence>
<proteinExistence type="inferred from homology"/>
<dbReference type="EMBL" id="JAPEVG010000329">
    <property type="protein sequence ID" value="KAJ8468594.1"/>
    <property type="molecule type" value="Genomic_DNA"/>
</dbReference>
<keyword evidence="4" id="KW-0378">Hydrolase</keyword>
<name>A0AAD7X876_9APHY</name>
<feature type="signal peptide" evidence="6">
    <location>
        <begin position="1"/>
        <end position="20"/>
    </location>
</feature>
<evidence type="ECO:0000256" key="3">
    <source>
        <dbReference type="ARBA" id="ARBA00022670"/>
    </source>
</evidence>
<dbReference type="Proteomes" id="UP001215151">
    <property type="component" value="Unassembled WGS sequence"/>
</dbReference>
<dbReference type="SUPFAM" id="SSF53474">
    <property type="entry name" value="alpha/beta-Hydrolases"/>
    <property type="match status" value="1"/>
</dbReference>
<reference evidence="7" key="1">
    <citation type="submission" date="2022-11" db="EMBL/GenBank/DDBJ databases">
        <title>Genome Sequence of Cubamyces cubensis.</title>
        <authorList>
            <person name="Buettner E."/>
        </authorList>
    </citation>
    <scope>NUCLEOTIDE SEQUENCE</scope>
    <source>
        <strain evidence="7">MPL-01</strain>
    </source>
</reference>
<protein>
    <recommendedName>
        <fullName evidence="9">Serine carboxypeptidase</fullName>
    </recommendedName>
</protein>
<evidence type="ECO:0000256" key="5">
    <source>
        <dbReference type="ARBA" id="ARBA00023180"/>
    </source>
</evidence>
<gene>
    <name evidence="7" type="ORF">ONZ51_g9535</name>
</gene>
<evidence type="ECO:0000313" key="8">
    <source>
        <dbReference type="Proteomes" id="UP001215151"/>
    </source>
</evidence>
<dbReference type="GO" id="GO:0004185">
    <property type="term" value="F:serine-type carboxypeptidase activity"/>
    <property type="evidence" value="ECO:0007669"/>
    <property type="project" value="InterPro"/>
</dbReference>
<dbReference type="AlphaFoldDB" id="A0AAD7X876"/>
<keyword evidence="8" id="KW-1185">Reference proteome</keyword>
<sequence length="477" mass="52498">MSSMILKLSVVAVWVATVAGGLIDPRAGIPSKPTPGQLRVVENSGVCETTPGVYQASGYGDLSSTKSMWFWFFESRNDPENAPLTLWLEGGRGTSSMRGLFQENGPCRINNDSSSVSLNPYSWNEVSNVRSLYIDQPIGVGFSYGPEDILAAITEDEAATDVWNFLQLFFADSRFSKYKASNFGIWTELYGASYAAVFGNYFLDQNDRIANGSISGTPINLKSIGVGGGVFDPLFQYPFYEDYAVSNPYAQLISARTVLDQTRLWYASDNSGILKMIQDCYATSYEENKIVCWNAVLAANQGWVDTLFGSSNPYYVRSNENYPPSVTPYLSNAALQAKIGAQGTYNDTNIYVAYSLEEGGVWLHDHSQEIANLINKGISTLFWVGDADFYGNYMAQEPLLISLPTNFQDGMYETPLTNYNVNGHSAGVFKQVDSWSYVRVSGAGHQVGAYGGNSLERGQTALQFFNQTITQGHIFST</sequence>
<keyword evidence="6" id="KW-0732">Signal</keyword>
<dbReference type="GO" id="GO:0006508">
    <property type="term" value="P:proteolysis"/>
    <property type="evidence" value="ECO:0007669"/>
    <property type="project" value="UniProtKB-KW"/>
</dbReference>
<evidence type="ECO:0000256" key="1">
    <source>
        <dbReference type="ARBA" id="ARBA00009431"/>
    </source>
</evidence>
<accession>A0AAD7X876</accession>